<dbReference type="NCBIfam" id="NF033113">
    <property type="entry name" value="halo_ClmS"/>
    <property type="match status" value="1"/>
</dbReference>
<dbReference type="PANTHER" id="PTHR43747">
    <property type="entry name" value="FAD-BINDING PROTEIN"/>
    <property type="match status" value="1"/>
</dbReference>
<dbReference type="Pfam" id="PF22045">
    <property type="entry name" value="CmlS_C"/>
    <property type="match status" value="1"/>
</dbReference>
<dbReference type="RefSeq" id="WP_152897769.1">
    <property type="nucleotide sequence ID" value="NZ_WHUV01000002.1"/>
</dbReference>
<dbReference type="Gene3D" id="3.50.50.60">
    <property type="entry name" value="FAD/NAD(P)-binding domain"/>
    <property type="match status" value="1"/>
</dbReference>
<accession>A0A7X1PLJ8</accession>
<dbReference type="GO" id="GO:0004497">
    <property type="term" value="F:monooxygenase activity"/>
    <property type="evidence" value="ECO:0007669"/>
    <property type="project" value="UniProtKB-KW"/>
</dbReference>
<dbReference type="PANTHER" id="PTHR43747:SF5">
    <property type="entry name" value="FAD-BINDING DOMAIN-CONTAINING PROTEIN"/>
    <property type="match status" value="1"/>
</dbReference>
<feature type="domain" description="Chloramphenicol halogenase CmlS C-terminal" evidence="3">
    <location>
        <begin position="442"/>
        <end position="558"/>
    </location>
</feature>
<gene>
    <name evidence="4" type="primary">cmlS</name>
    <name evidence="4" type="ORF">GDH07_12925</name>
</gene>
<evidence type="ECO:0000259" key="3">
    <source>
        <dbReference type="Pfam" id="PF22045"/>
    </source>
</evidence>
<protein>
    <submittedName>
        <fullName evidence="4">Chloramphenicol-biosynthetic FADH2-dependent halogenase CmlS</fullName>
    </submittedName>
</protein>
<evidence type="ECO:0000313" key="5">
    <source>
        <dbReference type="Proteomes" id="UP000486534"/>
    </source>
</evidence>
<evidence type="ECO:0000256" key="1">
    <source>
        <dbReference type="ARBA" id="ARBA00023002"/>
    </source>
</evidence>
<sequence>MLPGNVVIIGGGPAGSVAALTLLKLGHKVTIYEKETFPRYRIGESFLPGTMSIFNRLGLQPLIDEARFVKKPSATFLWGQNQPPWTFSFSTPKSTAEWVFDHAIQVKREVFDHLLLKEVMARGGTVHEGAAVTNVDLSDPERVILEVRQGEASSTVSGDYLIDASGANSILARQLKIRRYDEFYRNLAVWSYFSCPDPFQGDLRGTTFSITFEDGWVWMIPLEGDIYSVGVIVDISKVGEIKEVGPDEFYRRTLAKCIRAKELLGDSEQIEQVRVVRDWSYDTSTFSSGRFFLCGDAACFTDPLFSQGVHLASQSAVCAASAIDYLSRHPSESTQVHEWYKSTYGETYEQYHEFLASFYTYASFTEPDSEFWNKRRIVESEDDRFNRRQWFDQLTDKAGGEEWAISDFKDRASTMIALGRHQRSELSDEFSDAELTPMRVGWIGKLLKQLSSISEFSWNGGTVTLQDYYKVNPLDFRLEPKEVLSNGERRMTKYAANSKVREIFSDLIKEKFDYKTLISRLNAAGYSEHALQMVIRLFEAGLLSGKNMMGEKVHIQDRLRFDGVGIEYEV</sequence>
<dbReference type="InterPro" id="IPR050816">
    <property type="entry name" value="Flavin-dep_Halogenase_NPB"/>
</dbReference>
<keyword evidence="1" id="KW-0560">Oxidoreductase</keyword>
<organism evidence="4 5">
    <name type="scientific">Pseudomonas piscis</name>
    <dbReference type="NCBI Taxonomy" id="2614538"/>
    <lineage>
        <taxon>Bacteria</taxon>
        <taxon>Pseudomonadati</taxon>
        <taxon>Pseudomonadota</taxon>
        <taxon>Gammaproteobacteria</taxon>
        <taxon>Pseudomonadales</taxon>
        <taxon>Pseudomonadaceae</taxon>
        <taxon>Pseudomonas</taxon>
    </lineage>
</organism>
<comment type="caution">
    <text evidence="4">The sequence shown here is derived from an EMBL/GenBank/DDBJ whole genome shotgun (WGS) entry which is preliminary data.</text>
</comment>
<dbReference type="SUPFAM" id="SSF51905">
    <property type="entry name" value="FAD/NAD(P)-binding domain"/>
    <property type="match status" value="1"/>
</dbReference>
<proteinExistence type="predicted"/>
<dbReference type="InterPro" id="IPR006905">
    <property type="entry name" value="Flavin_halogenase"/>
</dbReference>
<dbReference type="Pfam" id="PF04820">
    <property type="entry name" value="Trp_halogenase"/>
    <property type="match status" value="2"/>
</dbReference>
<dbReference type="EMBL" id="WHUV01000002">
    <property type="protein sequence ID" value="MQA54215.1"/>
    <property type="molecule type" value="Genomic_DNA"/>
</dbReference>
<keyword evidence="2" id="KW-0503">Monooxygenase</keyword>
<dbReference type="Proteomes" id="UP000486534">
    <property type="component" value="Unassembled WGS sequence"/>
</dbReference>
<dbReference type="InterPro" id="IPR036188">
    <property type="entry name" value="FAD/NAD-bd_sf"/>
</dbReference>
<dbReference type="InterPro" id="IPR053908">
    <property type="entry name" value="CmlS_C"/>
</dbReference>
<name>A0A7X1PLJ8_9PSED</name>
<reference evidence="4 5" key="1">
    <citation type="submission" date="2019-10" db="EMBL/GenBank/DDBJ databases">
        <title>Pseudomonas dajingensis sp. nov., isolated from the profound head ulcers of farmed Murray cod (Maccullochella peelii peelii).</title>
        <authorList>
            <person name="Liu Y."/>
        </authorList>
    </citation>
    <scope>NUCLEOTIDE SEQUENCE [LARGE SCALE GENOMIC DNA]</scope>
    <source>
        <strain evidence="4 5">MC042</strain>
    </source>
</reference>
<evidence type="ECO:0000313" key="4">
    <source>
        <dbReference type="EMBL" id="MQA54215.1"/>
    </source>
</evidence>
<evidence type="ECO:0000256" key="2">
    <source>
        <dbReference type="ARBA" id="ARBA00023033"/>
    </source>
</evidence>
<dbReference type="PRINTS" id="PR00420">
    <property type="entry name" value="RNGMNOXGNASE"/>
</dbReference>
<dbReference type="AlphaFoldDB" id="A0A7X1PLJ8"/>